<dbReference type="Proteomes" id="UP001612741">
    <property type="component" value="Unassembled WGS sequence"/>
</dbReference>
<evidence type="ECO:0000313" key="5">
    <source>
        <dbReference type="EMBL" id="MFI6497667.1"/>
    </source>
</evidence>
<evidence type="ECO:0000256" key="3">
    <source>
        <dbReference type="ARBA" id="ARBA00022490"/>
    </source>
</evidence>
<dbReference type="PANTHER" id="PTHR15913">
    <property type="entry name" value="ACID CLUSTER PROTEIN 33"/>
    <property type="match status" value="1"/>
</dbReference>
<keyword evidence="6" id="KW-1185">Reference proteome</keyword>
<name>A0ABW7YP24_9ACTN</name>
<dbReference type="SUPFAM" id="SSF53474">
    <property type="entry name" value="alpha/beta-Hydrolases"/>
    <property type="match status" value="1"/>
</dbReference>
<organism evidence="5 6">
    <name type="scientific">Nonomuraea typhae</name>
    <dbReference type="NCBI Taxonomy" id="2603600"/>
    <lineage>
        <taxon>Bacteria</taxon>
        <taxon>Bacillati</taxon>
        <taxon>Actinomycetota</taxon>
        <taxon>Actinomycetes</taxon>
        <taxon>Streptosporangiales</taxon>
        <taxon>Streptosporangiaceae</taxon>
        <taxon>Nonomuraea</taxon>
    </lineage>
</organism>
<evidence type="ECO:0000256" key="2">
    <source>
        <dbReference type="ARBA" id="ARBA00020148"/>
    </source>
</evidence>
<dbReference type="InterPro" id="IPR029058">
    <property type="entry name" value="AB_hydrolase_fold"/>
</dbReference>
<comment type="caution">
    <text evidence="5">The sequence shown here is derived from an EMBL/GenBank/DDBJ whole genome shotgun (WGS) entry which is preliminary data.</text>
</comment>
<dbReference type="GO" id="GO:0016787">
    <property type="term" value="F:hydrolase activity"/>
    <property type="evidence" value="ECO:0007669"/>
    <property type="project" value="UniProtKB-KW"/>
</dbReference>
<dbReference type="Gene3D" id="3.40.50.1820">
    <property type="entry name" value="alpha/beta hydrolase"/>
    <property type="match status" value="1"/>
</dbReference>
<feature type="domain" description="AB hydrolase-1" evidence="4">
    <location>
        <begin position="41"/>
        <end position="265"/>
    </location>
</feature>
<dbReference type="InterPro" id="IPR026151">
    <property type="entry name" value="Maspardin"/>
</dbReference>
<dbReference type="InterPro" id="IPR000073">
    <property type="entry name" value="AB_hydrolase_1"/>
</dbReference>
<accession>A0ABW7YP24</accession>
<dbReference type="RefSeq" id="WP_397080653.1">
    <property type="nucleotide sequence ID" value="NZ_JBITGY010000002.1"/>
</dbReference>
<dbReference type="Pfam" id="PF12697">
    <property type="entry name" value="Abhydrolase_6"/>
    <property type="match status" value="1"/>
</dbReference>
<evidence type="ECO:0000259" key="4">
    <source>
        <dbReference type="Pfam" id="PF12697"/>
    </source>
</evidence>
<comment type="subcellular location">
    <subcellularLocation>
        <location evidence="1">Cytoplasm</location>
    </subcellularLocation>
</comment>
<evidence type="ECO:0000313" key="6">
    <source>
        <dbReference type="Proteomes" id="UP001612741"/>
    </source>
</evidence>
<dbReference type="PANTHER" id="PTHR15913:SF0">
    <property type="entry name" value="MASPARDIN"/>
    <property type="match status" value="1"/>
</dbReference>
<keyword evidence="5" id="KW-0378">Hydrolase</keyword>
<gene>
    <name evidence="5" type="ORF">ACIBG2_09795</name>
</gene>
<protein>
    <recommendedName>
        <fullName evidence="2">Maspardin</fullName>
    </recommendedName>
</protein>
<reference evidence="5 6" key="1">
    <citation type="submission" date="2024-10" db="EMBL/GenBank/DDBJ databases">
        <title>The Natural Products Discovery Center: Release of the First 8490 Sequenced Strains for Exploring Actinobacteria Biosynthetic Diversity.</title>
        <authorList>
            <person name="Kalkreuter E."/>
            <person name="Kautsar S.A."/>
            <person name="Yang D."/>
            <person name="Bader C.D."/>
            <person name="Teijaro C.N."/>
            <person name="Fluegel L."/>
            <person name="Davis C.M."/>
            <person name="Simpson J.R."/>
            <person name="Lauterbach L."/>
            <person name="Steele A.D."/>
            <person name="Gui C."/>
            <person name="Meng S."/>
            <person name="Li G."/>
            <person name="Viehrig K."/>
            <person name="Ye F."/>
            <person name="Su P."/>
            <person name="Kiefer A.F."/>
            <person name="Nichols A."/>
            <person name="Cepeda A.J."/>
            <person name="Yan W."/>
            <person name="Fan B."/>
            <person name="Jiang Y."/>
            <person name="Adhikari A."/>
            <person name="Zheng C.-J."/>
            <person name="Schuster L."/>
            <person name="Cowan T.M."/>
            <person name="Smanski M.J."/>
            <person name="Chevrette M.G."/>
            <person name="De Carvalho L.P.S."/>
            <person name="Shen B."/>
        </authorList>
    </citation>
    <scope>NUCLEOTIDE SEQUENCE [LARGE SCALE GENOMIC DNA]</scope>
    <source>
        <strain evidence="5 6">NPDC050545</strain>
    </source>
</reference>
<sequence>MKLLGPGETQADRLASYRATHRPSEARGWTYHTAGAAPETLLLLPGGLRDAETLFCLITAFSGEYRVIAPTYPAVSTLAEAVSGVEAVLDAEGVPVVHAAWGTSLGGFVLQALLRAVPGRIRNAVLANTTTPEGWGRDLPARSARLERMRAMPEPDLLTLIRRQAATASAAGPFWTGYLGEIAERDTKAHQIAMAELALDFCRQSYTAGDLGGWAGRLMLIESADDMGMDAEARRLLRAMYPEAALHRFRDGGHAPLAARPDEYVLVMASFLRSCRA</sequence>
<dbReference type="EMBL" id="JBITGY010000002">
    <property type="protein sequence ID" value="MFI6497667.1"/>
    <property type="molecule type" value="Genomic_DNA"/>
</dbReference>
<keyword evidence="3" id="KW-0963">Cytoplasm</keyword>
<proteinExistence type="predicted"/>
<evidence type="ECO:0000256" key="1">
    <source>
        <dbReference type="ARBA" id="ARBA00004496"/>
    </source>
</evidence>